<protein>
    <submittedName>
        <fullName evidence="1">Uncharacterized protein</fullName>
    </submittedName>
</protein>
<accession>A0A1A9VDF0</accession>
<organism evidence="1 2">
    <name type="scientific">Glossina austeni</name>
    <name type="common">Savannah tsetse fly</name>
    <dbReference type="NCBI Taxonomy" id="7395"/>
    <lineage>
        <taxon>Eukaryota</taxon>
        <taxon>Metazoa</taxon>
        <taxon>Ecdysozoa</taxon>
        <taxon>Arthropoda</taxon>
        <taxon>Hexapoda</taxon>
        <taxon>Insecta</taxon>
        <taxon>Pterygota</taxon>
        <taxon>Neoptera</taxon>
        <taxon>Endopterygota</taxon>
        <taxon>Diptera</taxon>
        <taxon>Brachycera</taxon>
        <taxon>Muscomorpha</taxon>
        <taxon>Hippoboscoidea</taxon>
        <taxon>Glossinidae</taxon>
        <taxon>Glossina</taxon>
    </lineage>
</organism>
<name>A0A1A9VDF0_GLOAU</name>
<proteinExistence type="predicted"/>
<dbReference type="VEuPathDB" id="VectorBase:GAUT033708"/>
<dbReference type="EnsemblMetazoa" id="GAUT033708-RA">
    <property type="protein sequence ID" value="GAUT033708-PA"/>
    <property type="gene ID" value="GAUT033708"/>
</dbReference>
<keyword evidence="2" id="KW-1185">Reference proteome</keyword>
<dbReference type="AlphaFoldDB" id="A0A1A9VDF0"/>
<evidence type="ECO:0000313" key="1">
    <source>
        <dbReference type="EnsemblMetazoa" id="GAUT033708-PA"/>
    </source>
</evidence>
<reference evidence="1" key="1">
    <citation type="submission" date="2020-05" db="UniProtKB">
        <authorList>
            <consortium name="EnsemblMetazoa"/>
        </authorList>
    </citation>
    <scope>IDENTIFICATION</scope>
    <source>
        <strain evidence="1">TTRI</strain>
    </source>
</reference>
<sequence>MISSALVASIIPISPSTSSKPTRKIAFFGNSNGDLLPLPVLSNWHDLLPVLDSLSRTNFGVIRFLNCVTHFGFGFSSASPSFFLGAFFGRSYFGLISFFGGSGIFSMKPSFPTALIIPTRPSRSSMLTRKIDSVGNSKGLYLPLPGNSMPSDIGIFFTPEIQKHNEDIRGFASRLSPTSKM</sequence>
<dbReference type="Proteomes" id="UP000078200">
    <property type="component" value="Unassembled WGS sequence"/>
</dbReference>
<evidence type="ECO:0000313" key="2">
    <source>
        <dbReference type="Proteomes" id="UP000078200"/>
    </source>
</evidence>